<feature type="transmembrane region" description="Helical" evidence="8">
    <location>
        <begin position="294"/>
        <end position="313"/>
    </location>
</feature>
<keyword evidence="8" id="KW-0812">Transmembrane</keyword>
<dbReference type="EC" id="2.7.7.87" evidence="3"/>
<feature type="transmembrane region" description="Helical" evidence="8">
    <location>
        <begin position="239"/>
        <end position="257"/>
    </location>
</feature>
<evidence type="ECO:0000256" key="1">
    <source>
        <dbReference type="ARBA" id="ARBA00004496"/>
    </source>
</evidence>
<keyword evidence="8" id="KW-1133">Transmembrane helix</keyword>
<feature type="transmembrane region" description="Helical" evidence="8">
    <location>
        <begin position="66"/>
        <end position="89"/>
    </location>
</feature>
<dbReference type="AlphaFoldDB" id="A0AAD1SZM0"/>
<feature type="transmembrane region" description="Helical" evidence="8">
    <location>
        <begin position="34"/>
        <end position="54"/>
    </location>
</feature>
<feature type="transmembrane region" description="Helical" evidence="8">
    <location>
        <begin position="430"/>
        <end position="448"/>
    </location>
</feature>
<sequence>MEEEEIVGFLTISMTRITGTLLLAAYYYSSASEIISRSALGTILIILSAILAHAGYQKNSTKESMIVTFCMTVSSLWCNSGIINLLTEYKVVKNTEAFQNAMLPGLIAISIAFFIIGGVGTFQNQGPLSLMAFALSLANFHLTGFFENRKLGASATACNFMIVSAISLYLVAIRFFPLPAQKNAPLVKKSITFKRLNKNRQVNNPLIVTGIIANIISSGVYFGRLVGITNILFVGHVPWLWTSGLYQLIVFFTSFWAQDVLYASFFSFTAILNFSEGYCLLIGPQPSNESILPFPFMIVFAFIFLVLACMMFLRNVFDGIYTLLFAICCAMVSYNVSGITHNAVHTVIFAASILNTCEKLYISNTDVKISYGQWVTEKIFFRFRFIKLRQRNGNHFAHLSCFKNHKADITGHAFNTLAAFCIITENHAGIILLIVTGCMVHISGLLSVSNGKTLESFAFIFHGIMWVVWALIRYKAFGSDIRNFNMAMPVICFLMVNSLVTISVLVLNKAWFFISLTLQILLIVFLLNTLNILSVKYIIAFSILFGVVCFYCFLTALFNAIVEKPQLPWGEPFIKRNTLQHTSPKEYPQPANKVTSIMKIAEIINEGGLCVIPTETTNVIAASCYFPDSVKQISQLNLKNMDNEISLCISDLVQMQAVKYLFNGMIWYLIEALSPNPIGLILPKQGCWLDCLGLQNDLSYLGTCHTVTLYVSDRQVTNQVIDMVGPLAIRFLGKECQELCGQSCARLLTQVDGILLDAPFKEDSGITVVDCTQIDKGLIDVKIVGSVSKIQVMDIFNAITAGQANGMDTENSVYM</sequence>
<feature type="transmembrane region" description="Helical" evidence="8">
    <location>
        <begin position="6"/>
        <end position="27"/>
    </location>
</feature>
<evidence type="ECO:0000256" key="6">
    <source>
        <dbReference type="ARBA" id="ARBA00022679"/>
    </source>
</evidence>
<dbReference type="EMBL" id="OW240920">
    <property type="protein sequence ID" value="CAH2315571.1"/>
    <property type="molecule type" value="Genomic_DNA"/>
</dbReference>
<feature type="transmembrane region" description="Helical" evidence="8">
    <location>
        <begin position="101"/>
        <end position="122"/>
    </location>
</feature>
<accession>A0AAD1SZM0</accession>
<dbReference type="PANTHER" id="PTHR17490">
    <property type="entry name" value="SUA5"/>
    <property type="match status" value="1"/>
</dbReference>
<dbReference type="GO" id="GO:0005737">
    <property type="term" value="C:cytoplasm"/>
    <property type="evidence" value="ECO:0007669"/>
    <property type="project" value="UniProtKB-SubCell"/>
</dbReference>
<protein>
    <recommendedName>
        <fullName evidence="4">Threonylcarbamoyl-AMP synthase</fullName>
        <ecNumber evidence="3">2.7.7.87</ecNumber>
    </recommendedName>
</protein>
<gene>
    <name evidence="10" type="ORF">PECUL_23A036811</name>
</gene>
<feature type="transmembrane region" description="Helical" evidence="8">
    <location>
        <begin position="511"/>
        <end position="530"/>
    </location>
</feature>
<evidence type="ECO:0000256" key="4">
    <source>
        <dbReference type="ARBA" id="ARBA00015492"/>
    </source>
</evidence>
<evidence type="ECO:0000256" key="7">
    <source>
        <dbReference type="ARBA" id="ARBA00048366"/>
    </source>
</evidence>
<dbReference type="InterPro" id="IPR017945">
    <property type="entry name" value="DHBP_synth_RibB-like_a/b_dom"/>
</dbReference>
<dbReference type="GO" id="GO:0006450">
    <property type="term" value="P:regulation of translational fidelity"/>
    <property type="evidence" value="ECO:0007669"/>
    <property type="project" value="TreeGrafter"/>
</dbReference>
<dbReference type="SUPFAM" id="SSF55821">
    <property type="entry name" value="YrdC/RibB"/>
    <property type="match status" value="1"/>
</dbReference>
<dbReference type="GO" id="GO:0003725">
    <property type="term" value="F:double-stranded RNA binding"/>
    <property type="evidence" value="ECO:0007669"/>
    <property type="project" value="InterPro"/>
</dbReference>
<keyword evidence="8" id="KW-0472">Membrane</keyword>
<evidence type="ECO:0000256" key="3">
    <source>
        <dbReference type="ARBA" id="ARBA00012584"/>
    </source>
</evidence>
<feature type="transmembrane region" description="Helical" evidence="8">
    <location>
        <begin position="454"/>
        <end position="472"/>
    </location>
</feature>
<dbReference type="PROSITE" id="PS51163">
    <property type="entry name" value="YRDC"/>
    <property type="match status" value="1"/>
</dbReference>
<evidence type="ECO:0000256" key="8">
    <source>
        <dbReference type="SAM" id="Phobius"/>
    </source>
</evidence>
<reference evidence="10" key="1">
    <citation type="submission" date="2022-03" db="EMBL/GenBank/DDBJ databases">
        <authorList>
            <person name="Alioto T."/>
            <person name="Alioto T."/>
            <person name="Gomez Garrido J."/>
        </authorList>
    </citation>
    <scope>NUCLEOTIDE SEQUENCE</scope>
</reference>
<dbReference type="InterPro" id="IPR050156">
    <property type="entry name" value="TC-AMP_synthase_SUA5"/>
</dbReference>
<dbReference type="Pfam" id="PF01300">
    <property type="entry name" value="Sua5_yciO_yrdC"/>
    <property type="match status" value="1"/>
</dbReference>
<comment type="subcellular location">
    <subcellularLocation>
        <location evidence="1">Cytoplasm</location>
    </subcellularLocation>
</comment>
<dbReference type="InterPro" id="IPR006070">
    <property type="entry name" value="Sua5-like_dom"/>
</dbReference>
<evidence type="ECO:0000313" key="10">
    <source>
        <dbReference type="EMBL" id="CAH2315571.1"/>
    </source>
</evidence>
<dbReference type="Gene3D" id="3.90.870.10">
    <property type="entry name" value="DHBP synthase"/>
    <property type="match status" value="1"/>
</dbReference>
<feature type="transmembrane region" description="Helical" evidence="8">
    <location>
        <begin position="206"/>
        <end position="227"/>
    </location>
</feature>
<dbReference type="GO" id="GO:0000049">
    <property type="term" value="F:tRNA binding"/>
    <property type="evidence" value="ECO:0007669"/>
    <property type="project" value="TreeGrafter"/>
</dbReference>
<comment type="catalytic activity">
    <reaction evidence="7">
        <text>L-threonine + hydrogencarbonate + ATP = L-threonylcarbamoyladenylate + diphosphate + H2O</text>
        <dbReference type="Rhea" id="RHEA:36407"/>
        <dbReference type="ChEBI" id="CHEBI:15377"/>
        <dbReference type="ChEBI" id="CHEBI:17544"/>
        <dbReference type="ChEBI" id="CHEBI:30616"/>
        <dbReference type="ChEBI" id="CHEBI:33019"/>
        <dbReference type="ChEBI" id="CHEBI:57926"/>
        <dbReference type="ChEBI" id="CHEBI:73682"/>
        <dbReference type="EC" id="2.7.7.87"/>
    </reaction>
</comment>
<name>A0AAD1SZM0_PELCU</name>
<feature type="transmembrane region" description="Helical" evidence="8">
    <location>
        <begin position="263"/>
        <end position="282"/>
    </location>
</feature>
<keyword evidence="11" id="KW-1185">Reference proteome</keyword>
<dbReference type="Proteomes" id="UP001295444">
    <property type="component" value="Chromosome 09"/>
</dbReference>
<feature type="transmembrane region" description="Helical" evidence="8">
    <location>
        <begin position="484"/>
        <end position="505"/>
    </location>
</feature>
<feature type="transmembrane region" description="Helical" evidence="8">
    <location>
        <begin position="319"/>
        <end position="336"/>
    </location>
</feature>
<feature type="transmembrane region" description="Helical" evidence="8">
    <location>
        <begin position="158"/>
        <end position="176"/>
    </location>
</feature>
<evidence type="ECO:0000256" key="5">
    <source>
        <dbReference type="ARBA" id="ARBA00022490"/>
    </source>
</evidence>
<proteinExistence type="inferred from homology"/>
<feature type="transmembrane region" description="Helical" evidence="8">
    <location>
        <begin position="128"/>
        <end position="146"/>
    </location>
</feature>
<dbReference type="PANTHER" id="PTHR17490:SF17">
    <property type="entry name" value="THREONYLCARBAMOYL-AMP SYNTHASE"/>
    <property type="match status" value="1"/>
</dbReference>
<evidence type="ECO:0000259" key="9">
    <source>
        <dbReference type="PROSITE" id="PS51163"/>
    </source>
</evidence>
<dbReference type="GO" id="GO:0061710">
    <property type="term" value="F:L-threonylcarbamoyladenylate synthase"/>
    <property type="evidence" value="ECO:0007669"/>
    <property type="project" value="UniProtKB-EC"/>
</dbReference>
<evidence type="ECO:0000313" key="11">
    <source>
        <dbReference type="Proteomes" id="UP001295444"/>
    </source>
</evidence>
<keyword evidence="5" id="KW-0963">Cytoplasm</keyword>
<keyword evidence="6" id="KW-0808">Transferase</keyword>
<evidence type="ECO:0000256" key="2">
    <source>
        <dbReference type="ARBA" id="ARBA00007663"/>
    </source>
</evidence>
<organism evidence="10 11">
    <name type="scientific">Pelobates cultripes</name>
    <name type="common">Western spadefoot toad</name>
    <dbReference type="NCBI Taxonomy" id="61616"/>
    <lineage>
        <taxon>Eukaryota</taxon>
        <taxon>Metazoa</taxon>
        <taxon>Chordata</taxon>
        <taxon>Craniata</taxon>
        <taxon>Vertebrata</taxon>
        <taxon>Euteleostomi</taxon>
        <taxon>Amphibia</taxon>
        <taxon>Batrachia</taxon>
        <taxon>Anura</taxon>
        <taxon>Pelobatoidea</taxon>
        <taxon>Pelobatidae</taxon>
        <taxon>Pelobates</taxon>
    </lineage>
</organism>
<feature type="domain" description="YrdC-like" evidence="9">
    <location>
        <begin position="594"/>
        <end position="787"/>
    </location>
</feature>
<comment type="similarity">
    <text evidence="2">Belongs to the SUA5 family.</text>
</comment>
<feature type="transmembrane region" description="Helical" evidence="8">
    <location>
        <begin position="537"/>
        <end position="558"/>
    </location>
</feature>